<protein>
    <submittedName>
        <fullName evidence="1">Uncharacterized protein</fullName>
    </submittedName>
</protein>
<name>A0AAV7IAZ7_COTGL</name>
<dbReference type="EMBL" id="JAHXZJ010002237">
    <property type="protein sequence ID" value="KAH0547406.1"/>
    <property type="molecule type" value="Genomic_DNA"/>
</dbReference>
<evidence type="ECO:0000313" key="1">
    <source>
        <dbReference type="EMBL" id="KAH0547406.1"/>
    </source>
</evidence>
<organism evidence="1 2">
    <name type="scientific">Cotesia glomerata</name>
    <name type="common">Lepidopteran parasitic wasp</name>
    <name type="synonym">Apanteles glomeratus</name>
    <dbReference type="NCBI Taxonomy" id="32391"/>
    <lineage>
        <taxon>Eukaryota</taxon>
        <taxon>Metazoa</taxon>
        <taxon>Ecdysozoa</taxon>
        <taxon>Arthropoda</taxon>
        <taxon>Hexapoda</taxon>
        <taxon>Insecta</taxon>
        <taxon>Pterygota</taxon>
        <taxon>Neoptera</taxon>
        <taxon>Endopterygota</taxon>
        <taxon>Hymenoptera</taxon>
        <taxon>Apocrita</taxon>
        <taxon>Ichneumonoidea</taxon>
        <taxon>Braconidae</taxon>
        <taxon>Microgastrinae</taxon>
        <taxon>Cotesia</taxon>
    </lineage>
</organism>
<dbReference type="Proteomes" id="UP000826195">
    <property type="component" value="Unassembled WGS sequence"/>
</dbReference>
<evidence type="ECO:0000313" key="2">
    <source>
        <dbReference type="Proteomes" id="UP000826195"/>
    </source>
</evidence>
<gene>
    <name evidence="1" type="ORF">KQX54_019154</name>
</gene>
<sequence length="76" mass="8466">MFIRKQEEAFDVNTDIKQQASREVKAKAKAKGHTLSTLRVSCEPAASNTLNHVHPDLNSIDFDSNPNNSLLCRISI</sequence>
<comment type="caution">
    <text evidence="1">The sequence shown here is derived from an EMBL/GenBank/DDBJ whole genome shotgun (WGS) entry which is preliminary data.</text>
</comment>
<dbReference type="AlphaFoldDB" id="A0AAV7IAZ7"/>
<keyword evidence="2" id="KW-1185">Reference proteome</keyword>
<proteinExistence type="predicted"/>
<accession>A0AAV7IAZ7</accession>
<reference evidence="1 2" key="1">
    <citation type="journal article" date="2021" name="J. Hered.">
        <title>A chromosome-level genome assembly of the parasitoid wasp, Cotesia glomerata (Hymenoptera: Braconidae).</title>
        <authorList>
            <person name="Pinto B.J."/>
            <person name="Weis J.J."/>
            <person name="Gamble T."/>
            <person name="Ode P.J."/>
            <person name="Paul R."/>
            <person name="Zaspel J.M."/>
        </authorList>
    </citation>
    <scope>NUCLEOTIDE SEQUENCE [LARGE SCALE GENOMIC DNA]</scope>
    <source>
        <strain evidence="1">CgM1</strain>
    </source>
</reference>